<keyword evidence="1" id="KW-1133">Transmembrane helix</keyword>
<protein>
    <recommendedName>
        <fullName evidence="4">Transmembrane protein</fullName>
    </recommendedName>
</protein>
<evidence type="ECO:0000313" key="2">
    <source>
        <dbReference type="EMBL" id="MBD6618322.1"/>
    </source>
</evidence>
<proteinExistence type="predicted"/>
<evidence type="ECO:0000256" key="1">
    <source>
        <dbReference type="SAM" id="Phobius"/>
    </source>
</evidence>
<accession>A0AA40T0G7</accession>
<dbReference type="Proteomes" id="UP001165986">
    <property type="component" value="Unassembled WGS sequence"/>
</dbReference>
<sequence>MGDTQELTNSKSRPLESSNVLIYLVAHHPWLLLTGLLAMFLGGGAFALYSLGHVGRVAQEEPEQIPAVVEKPLNTPSENSNLTPLWMVVAIALSCGTGCLIIFRMLNRPKQPKKVVQRHINRYEAHSAQARYPRLEPRLLKNPPVFVPQQQLTPVMPISPKTHLVTVLPPEHKHRLDTRTESLADLMDLRKESSLSAILHKY</sequence>
<name>A0AA40T0G7_9NOST</name>
<dbReference type="AlphaFoldDB" id="A0AA40T0G7"/>
<keyword evidence="3" id="KW-1185">Reference proteome</keyword>
<gene>
    <name evidence="2" type="ORF">FNW02_21470</name>
</gene>
<reference evidence="2" key="1">
    <citation type="submission" date="2019-07" db="EMBL/GenBank/DDBJ databases">
        <title>Toxilogical consequences of a new and cryptic species of cyanobacteria (Komarekiella delphini-convector) recovered from the epidermis of a bottlenose dolphin and 1500 ft. in the air.</title>
        <authorList>
            <person name="Brown A.O."/>
            <person name="Dvorak P."/>
            <person name="Villanueva C.D."/>
            <person name="Foss A.J."/>
            <person name="Garvey A.D."/>
            <person name="Gibson Q.A."/>
            <person name="Johansen J.R."/>
            <person name="Casamatta D.A."/>
        </authorList>
    </citation>
    <scope>NUCLEOTIDE SEQUENCE</scope>
    <source>
        <strain evidence="2">SJRDD-AB1</strain>
    </source>
</reference>
<dbReference type="EMBL" id="VJXY01000025">
    <property type="protein sequence ID" value="MBD6618322.1"/>
    <property type="molecule type" value="Genomic_DNA"/>
</dbReference>
<organism evidence="2 3">
    <name type="scientific">Komarekiella delphini-convector SJRDD-AB1</name>
    <dbReference type="NCBI Taxonomy" id="2593771"/>
    <lineage>
        <taxon>Bacteria</taxon>
        <taxon>Bacillati</taxon>
        <taxon>Cyanobacteriota</taxon>
        <taxon>Cyanophyceae</taxon>
        <taxon>Nostocales</taxon>
        <taxon>Nostocaceae</taxon>
        <taxon>Komarekiella</taxon>
        <taxon>Komarekiella delphini-convector</taxon>
    </lineage>
</organism>
<feature type="transmembrane region" description="Helical" evidence="1">
    <location>
        <begin position="20"/>
        <end position="49"/>
    </location>
</feature>
<evidence type="ECO:0008006" key="4">
    <source>
        <dbReference type="Google" id="ProtNLM"/>
    </source>
</evidence>
<keyword evidence="1" id="KW-0472">Membrane</keyword>
<feature type="transmembrane region" description="Helical" evidence="1">
    <location>
        <begin position="85"/>
        <end position="106"/>
    </location>
</feature>
<keyword evidence="1" id="KW-0812">Transmembrane</keyword>
<evidence type="ECO:0000313" key="3">
    <source>
        <dbReference type="Proteomes" id="UP001165986"/>
    </source>
</evidence>
<comment type="caution">
    <text evidence="2">The sequence shown here is derived from an EMBL/GenBank/DDBJ whole genome shotgun (WGS) entry which is preliminary data.</text>
</comment>